<dbReference type="Pfam" id="PF01612">
    <property type="entry name" value="DNA_pol_A_exo1"/>
    <property type="match status" value="2"/>
</dbReference>
<dbReference type="CDD" id="cd06502">
    <property type="entry name" value="TA_like"/>
    <property type="match status" value="1"/>
</dbReference>
<dbReference type="GO" id="GO:0006567">
    <property type="term" value="P:L-threonine catabolic process"/>
    <property type="evidence" value="ECO:0007669"/>
    <property type="project" value="TreeGrafter"/>
</dbReference>
<dbReference type="GO" id="GO:0000166">
    <property type="term" value="F:nucleotide binding"/>
    <property type="evidence" value="ECO:0007669"/>
    <property type="project" value="InterPro"/>
</dbReference>
<keyword evidence="8" id="KW-1185">Reference proteome</keyword>
<proteinExistence type="inferred from homology"/>
<dbReference type="SUPFAM" id="SSF53383">
    <property type="entry name" value="PLP-dependent transferases"/>
    <property type="match status" value="1"/>
</dbReference>
<evidence type="ECO:0000313" key="8">
    <source>
        <dbReference type="Proteomes" id="UP000292052"/>
    </source>
</evidence>
<name>A0A482VTI4_ASBVE</name>
<accession>A0A482VTI4</accession>
<dbReference type="PROSITE" id="PS50967">
    <property type="entry name" value="HRDC"/>
    <property type="match status" value="2"/>
</dbReference>
<dbReference type="Gene3D" id="3.40.640.10">
    <property type="entry name" value="Type I PLP-dependent aspartate aminotransferase-like (Major domain)"/>
    <property type="match status" value="1"/>
</dbReference>
<evidence type="ECO:0000256" key="3">
    <source>
        <dbReference type="ARBA" id="ARBA00022898"/>
    </source>
</evidence>
<dbReference type="OrthoDB" id="10261951at2759"/>
<dbReference type="GO" id="GO:0003676">
    <property type="term" value="F:nucleic acid binding"/>
    <property type="evidence" value="ECO:0007669"/>
    <property type="project" value="InterPro"/>
</dbReference>
<dbReference type="NCBIfam" id="NF041359">
    <property type="entry name" value="GntG_guanitoxin"/>
    <property type="match status" value="1"/>
</dbReference>
<dbReference type="Gene3D" id="3.30.420.10">
    <property type="entry name" value="Ribonuclease H-like superfamily/Ribonuclease H"/>
    <property type="match status" value="2"/>
</dbReference>
<evidence type="ECO:0000256" key="5">
    <source>
        <dbReference type="SAM" id="MobiDB-lite"/>
    </source>
</evidence>
<dbReference type="STRING" id="1661398.A0A482VTI4"/>
<dbReference type="InterPro" id="IPR010997">
    <property type="entry name" value="HRDC-like_sf"/>
</dbReference>
<dbReference type="SUPFAM" id="SSF53098">
    <property type="entry name" value="Ribonuclease H-like"/>
    <property type="match status" value="2"/>
</dbReference>
<dbReference type="EMBL" id="QDEB01068244">
    <property type="protein sequence ID" value="RZC35739.1"/>
    <property type="molecule type" value="Genomic_DNA"/>
</dbReference>
<dbReference type="GO" id="GO:0008408">
    <property type="term" value="F:3'-5' exonuclease activity"/>
    <property type="evidence" value="ECO:0007669"/>
    <property type="project" value="InterPro"/>
</dbReference>
<dbReference type="InterPro" id="IPR036397">
    <property type="entry name" value="RNaseH_sf"/>
</dbReference>
<dbReference type="PANTHER" id="PTHR48097:SF9">
    <property type="entry name" value="L-THREONINE ALDOLASE"/>
    <property type="match status" value="1"/>
</dbReference>
<evidence type="ECO:0000313" key="7">
    <source>
        <dbReference type="EMBL" id="RZC35739.1"/>
    </source>
</evidence>
<feature type="domain" description="HRDC" evidence="6">
    <location>
        <begin position="831"/>
        <end position="909"/>
    </location>
</feature>
<feature type="compositionally biased region" description="Basic and acidic residues" evidence="5">
    <location>
        <begin position="925"/>
        <end position="957"/>
    </location>
</feature>
<dbReference type="SUPFAM" id="SSF47819">
    <property type="entry name" value="HRDC-like"/>
    <property type="match status" value="2"/>
</dbReference>
<feature type="domain" description="HRDC" evidence="6">
    <location>
        <begin position="528"/>
        <end position="610"/>
    </location>
</feature>
<dbReference type="InterPro" id="IPR015422">
    <property type="entry name" value="PyrdxlP-dep_Trfase_small"/>
</dbReference>
<dbReference type="InterPro" id="IPR015424">
    <property type="entry name" value="PyrdxlP-dep_Trfase"/>
</dbReference>
<dbReference type="GO" id="GO:0006545">
    <property type="term" value="P:glycine biosynthetic process"/>
    <property type="evidence" value="ECO:0007669"/>
    <property type="project" value="TreeGrafter"/>
</dbReference>
<dbReference type="SMART" id="SM00474">
    <property type="entry name" value="35EXOc"/>
    <property type="match status" value="2"/>
</dbReference>
<dbReference type="GO" id="GO:0008732">
    <property type="term" value="F:L-allo-threonine aldolase activity"/>
    <property type="evidence" value="ECO:0007669"/>
    <property type="project" value="TreeGrafter"/>
</dbReference>
<keyword evidence="4" id="KW-0456">Lyase</keyword>
<protein>
    <submittedName>
        <fullName evidence="7">Low-specificity L-threonine aldolase 2</fullName>
    </submittedName>
</protein>
<dbReference type="GO" id="GO:0006139">
    <property type="term" value="P:nucleobase-containing compound metabolic process"/>
    <property type="evidence" value="ECO:0007669"/>
    <property type="project" value="InterPro"/>
</dbReference>
<dbReference type="InterPro" id="IPR023603">
    <property type="entry name" value="Low_specificity_L-TA-like"/>
</dbReference>
<dbReference type="Proteomes" id="UP000292052">
    <property type="component" value="Unassembled WGS sequence"/>
</dbReference>
<evidence type="ECO:0000256" key="1">
    <source>
        <dbReference type="ARBA" id="ARBA00001933"/>
    </source>
</evidence>
<dbReference type="InterPro" id="IPR002562">
    <property type="entry name" value="3'-5'_exonuclease_dom"/>
</dbReference>
<dbReference type="InterPro" id="IPR002121">
    <property type="entry name" value="HRDC_dom"/>
</dbReference>
<dbReference type="Pfam" id="PF00570">
    <property type="entry name" value="HRDC"/>
    <property type="match status" value="2"/>
</dbReference>
<dbReference type="FunFam" id="3.40.640.10:FF:000030">
    <property type="entry name" value="Low-specificity L-threonine aldolase"/>
    <property type="match status" value="1"/>
</dbReference>
<dbReference type="Pfam" id="PF01212">
    <property type="entry name" value="Beta_elim_lyase"/>
    <property type="match status" value="1"/>
</dbReference>
<sequence>MYEKINGEINSSSVHVVDLRSDTISKPTPEMREAMANAAVGDDVFGEDPTVIELERRSAEILGKEDAVFVASGTMANLIAIMVHCSQRGSEIISGDNGHTFRFEQGGPAQIAGVQTSLIKNNDDGTFSLDELRDHIRKNPDVHEPYTSLVIIENTHNMCGGKVLPLDWIEKVKNISKEYNIPVHMDGARVMNAAVHLKVPVERVVRDVDTVCFCLSKGLGAPIGSILAGNKNFVDKARRTRKVLGGGWRQAGIIAAAGLVALDKMIDRLQEDHDHIMQIARAIDKMKSSTFRVDLSTVQSNILMMYLDVSRITAKEVQYRLATVLESDTVKVSVKTSSRDGEQKTITDIGPSKSLTDTPLHIISSRGELIKLLQTLKSMKEISLDIQLHSREFQGCIALLAISTREADYVIDAMKLKNELLLLTEIFINPKIVKIIFKSEIVLSNLQQYLHLFVVNVFDVNKAGLALHAGKHGTLYTILRHDFGYVRDLKLHQADFRTRPLSEYMKNYCRNRKTMMLQSMEEDLKKRHNCQLDVLQKLFLWRHNLARKNNKNPEAIIGNSALINLAGNLPTFEKVVLAFSNSQFVKKDESLENHPYKQVLTNFEPNAEQLSVSDVELPKSLQQTPLHEINKIDDLEKLVNDLKQEKEIGVDVEWSDHGYKAVTCLLQVSTKNDDYIIDAIDLKDHMLLLNEVFTNPGIVKIFHAATNDLKWLQQDFDLFIINMFDSQRAMKALGYPKLGLEVLLQNYAVVKDKSMQRVDFRKRPLPPKYKDYARTDSHFLIHIYHNLKNELIQANLLGQVLSECNNDCKVVYEKVTDVSYQSIRDEIVKMHQRQLLALEKLNKWRHSVAEYVDINTGHVLSKANMKALVLQMPTDPATIVRICKSDYVKQHLQEVVKVMVEARGQKPQGFTQSESFGQKFGRKRKLDETTFSGDDRGGRRSFYHDDGNRSRKKEFDLRNTLGR</sequence>
<dbReference type="InterPro" id="IPR001597">
    <property type="entry name" value="ArAA_b-elim_lyase/Thr_aldolase"/>
</dbReference>
<reference evidence="7 8" key="1">
    <citation type="submission" date="2017-03" db="EMBL/GenBank/DDBJ databases">
        <title>Genome of the blue death feigning beetle - Asbolus verrucosus.</title>
        <authorList>
            <person name="Rider S.D."/>
        </authorList>
    </citation>
    <scope>NUCLEOTIDE SEQUENCE [LARGE SCALE GENOMIC DNA]</scope>
    <source>
        <strain evidence="7">Butters</strain>
        <tissue evidence="7">Head and leg muscle</tissue>
    </source>
</reference>
<evidence type="ECO:0000256" key="2">
    <source>
        <dbReference type="ARBA" id="ARBA00006966"/>
    </source>
</evidence>
<comment type="caution">
    <text evidence="7">The sequence shown here is derived from an EMBL/GenBank/DDBJ whole genome shotgun (WGS) entry which is preliminary data.</text>
</comment>
<dbReference type="GO" id="GO:0005829">
    <property type="term" value="C:cytosol"/>
    <property type="evidence" value="ECO:0007669"/>
    <property type="project" value="TreeGrafter"/>
</dbReference>
<evidence type="ECO:0000256" key="4">
    <source>
        <dbReference type="ARBA" id="ARBA00023239"/>
    </source>
</evidence>
<dbReference type="Gene3D" id="1.10.150.80">
    <property type="entry name" value="HRDC domain"/>
    <property type="match status" value="1"/>
</dbReference>
<dbReference type="PANTHER" id="PTHR48097">
    <property type="entry name" value="L-THREONINE ALDOLASE-RELATED"/>
    <property type="match status" value="1"/>
</dbReference>
<organism evidence="7 8">
    <name type="scientific">Asbolus verrucosus</name>
    <name type="common">Desert ironclad beetle</name>
    <dbReference type="NCBI Taxonomy" id="1661398"/>
    <lineage>
        <taxon>Eukaryota</taxon>
        <taxon>Metazoa</taxon>
        <taxon>Ecdysozoa</taxon>
        <taxon>Arthropoda</taxon>
        <taxon>Hexapoda</taxon>
        <taxon>Insecta</taxon>
        <taxon>Pterygota</taxon>
        <taxon>Neoptera</taxon>
        <taxon>Endopterygota</taxon>
        <taxon>Coleoptera</taxon>
        <taxon>Polyphaga</taxon>
        <taxon>Cucujiformia</taxon>
        <taxon>Tenebrionidae</taxon>
        <taxon>Pimeliinae</taxon>
        <taxon>Asbolus</taxon>
    </lineage>
</organism>
<dbReference type="InterPro" id="IPR015421">
    <property type="entry name" value="PyrdxlP-dep_Trfase_major"/>
</dbReference>
<keyword evidence="3" id="KW-0663">Pyridoxal phosphate</keyword>
<dbReference type="Gene3D" id="3.90.1150.10">
    <property type="entry name" value="Aspartate Aminotransferase, domain 1"/>
    <property type="match status" value="1"/>
</dbReference>
<evidence type="ECO:0000259" key="6">
    <source>
        <dbReference type="PROSITE" id="PS50967"/>
    </source>
</evidence>
<gene>
    <name evidence="7" type="ORF">BDFB_003826</name>
</gene>
<dbReference type="AlphaFoldDB" id="A0A482VTI4"/>
<dbReference type="InterPro" id="IPR044876">
    <property type="entry name" value="HRDC_dom_sf"/>
</dbReference>
<feature type="region of interest" description="Disordered" evidence="5">
    <location>
        <begin position="909"/>
        <end position="963"/>
    </location>
</feature>
<comment type="cofactor">
    <cofactor evidence="1">
        <name>pyridoxal 5'-phosphate</name>
        <dbReference type="ChEBI" id="CHEBI:597326"/>
    </cofactor>
</comment>
<feature type="non-terminal residue" evidence="7">
    <location>
        <position position="963"/>
    </location>
</feature>
<dbReference type="InterPro" id="IPR012337">
    <property type="entry name" value="RNaseH-like_sf"/>
</dbReference>
<comment type="similarity">
    <text evidence="2">Belongs to the threonine aldolase family.</text>
</comment>